<reference evidence="7 8" key="3">
    <citation type="submission" date="2019-03" db="EMBL/GenBank/DDBJ databases">
        <title>An improved genome assembly of the fluke Schistosoma japonicum.</title>
        <authorList>
            <person name="Hu W."/>
            <person name="Luo F."/>
            <person name="Yin M."/>
            <person name="Mo X."/>
            <person name="Sun C."/>
            <person name="Wu Q."/>
            <person name="Zhu B."/>
            <person name="Xiang M."/>
            <person name="Wang J."/>
            <person name="Wang Y."/>
            <person name="Zhang T."/>
            <person name="Xu B."/>
            <person name="Zheng H."/>
            <person name="Feng Z."/>
        </authorList>
    </citation>
    <scope>NUCLEOTIDE SEQUENCE [LARGE SCALE GENOMIC DNA]</scope>
    <source>
        <strain evidence="7">HuSjv2</strain>
        <tissue evidence="7">Worms</tissue>
    </source>
</reference>
<evidence type="ECO:0000256" key="3">
    <source>
        <dbReference type="ARBA" id="ARBA00022833"/>
    </source>
</evidence>
<evidence type="ECO:0000259" key="5">
    <source>
        <dbReference type="PROSITE" id="PS51157"/>
    </source>
</evidence>
<dbReference type="EMBL" id="SKCS01000996">
    <property type="protein sequence ID" value="TNN04758.1"/>
    <property type="molecule type" value="Genomic_DNA"/>
</dbReference>
<dbReference type="OrthoDB" id="10262564at2759"/>
<keyword evidence="8" id="KW-1185">Reference proteome</keyword>
<dbReference type="EMBL" id="FN313996">
    <property type="protein sequence ID" value="CAX69729.1"/>
    <property type="molecule type" value="mRNA"/>
</dbReference>
<keyword evidence="2" id="KW-0863">Zinc-finger</keyword>
<dbReference type="GO" id="GO:0008270">
    <property type="term" value="F:zinc ion binding"/>
    <property type="evidence" value="ECO:0007669"/>
    <property type="project" value="UniProtKB-KW"/>
</dbReference>
<dbReference type="InterPro" id="IPR011011">
    <property type="entry name" value="Znf_FYVE_PHD"/>
</dbReference>
<dbReference type="CDD" id="cd19677">
    <property type="entry name" value="UBR-box_UBR7"/>
    <property type="match status" value="1"/>
</dbReference>
<dbReference type="PANTHER" id="PTHR13513:SF9">
    <property type="entry name" value="E3 UBIQUITIN-PROTEIN LIGASE UBR7-RELATED"/>
    <property type="match status" value="1"/>
</dbReference>
<protein>
    <submittedName>
        <fullName evidence="7">Putative E3 ubiquitin-protein ligase UBR7</fullName>
    </submittedName>
</protein>
<name>C1L4V1_SCHJA</name>
<dbReference type="Pfam" id="PF02207">
    <property type="entry name" value="zf-UBR"/>
    <property type="match status" value="1"/>
</dbReference>
<dbReference type="AlphaFoldDB" id="C1L4V1"/>
<dbReference type="GO" id="GO:0061630">
    <property type="term" value="F:ubiquitin protein ligase activity"/>
    <property type="evidence" value="ECO:0007669"/>
    <property type="project" value="InterPro"/>
</dbReference>
<dbReference type="Proteomes" id="UP000311919">
    <property type="component" value="Unassembled WGS sequence"/>
</dbReference>
<dbReference type="InterPro" id="IPR040204">
    <property type="entry name" value="UBR7"/>
</dbReference>
<dbReference type="SUPFAM" id="SSF57903">
    <property type="entry name" value="FYVE/PHD zinc finger"/>
    <property type="match status" value="1"/>
</dbReference>
<reference evidence="6" key="2">
    <citation type="submission" date="2009-03" db="EMBL/GenBank/DDBJ databases">
        <authorList>
            <person name="Gang L."/>
        </authorList>
    </citation>
    <scope>NUCLEOTIDE SEQUENCE</scope>
    <source>
        <strain evidence="6">Anhui</strain>
    </source>
</reference>
<dbReference type="PANTHER" id="PTHR13513">
    <property type="entry name" value="E3 UBIQUITIN-PROTEIN LIGASE UBR7"/>
    <property type="match status" value="1"/>
</dbReference>
<organism evidence="6">
    <name type="scientific">Schistosoma japonicum</name>
    <name type="common">Blood fluke</name>
    <dbReference type="NCBI Taxonomy" id="6182"/>
    <lineage>
        <taxon>Eukaryota</taxon>
        <taxon>Metazoa</taxon>
        <taxon>Spiralia</taxon>
        <taxon>Lophotrochozoa</taxon>
        <taxon>Platyhelminthes</taxon>
        <taxon>Trematoda</taxon>
        <taxon>Digenea</taxon>
        <taxon>Strigeidida</taxon>
        <taxon>Schistosomatoidea</taxon>
        <taxon>Schistosomatidae</taxon>
        <taxon>Schistosoma</taxon>
    </lineage>
</organism>
<accession>C1L4V1</accession>
<dbReference type="SMART" id="SM00396">
    <property type="entry name" value="ZnF_UBR1"/>
    <property type="match status" value="1"/>
</dbReference>
<feature type="domain" description="UBR-type" evidence="5">
    <location>
        <begin position="36"/>
        <end position="133"/>
    </location>
</feature>
<keyword evidence="1" id="KW-0479">Metal-binding</keyword>
<proteinExistence type="evidence at transcript level"/>
<reference evidence="6" key="1">
    <citation type="journal article" date="2009" name="Nature">
        <title>The Schistosoma japonicum genome reveals features of host-parasite interplay.</title>
        <authorList>
            <person name="Liu F."/>
            <person name="Zhou Y."/>
            <person name="Wang Z.Q."/>
            <person name="Lu G."/>
            <person name="Zheng H."/>
            <person name="Brindley P.J."/>
            <person name="McManus D.P."/>
            <person name="Blair D."/>
            <person name="Zhang Q.H."/>
            <person name="Zhong Y."/>
            <person name="Wang S."/>
            <person name="Han Z.G."/>
            <person name="Chen Z."/>
        </authorList>
    </citation>
    <scope>NUCLEOTIDE SEQUENCE</scope>
    <source>
        <strain evidence="6">Anhui</strain>
    </source>
</reference>
<dbReference type="InterPro" id="IPR003126">
    <property type="entry name" value="Znf_UBR"/>
</dbReference>
<feature type="zinc finger region" description="UBR-type" evidence="4">
    <location>
        <begin position="36"/>
        <end position="133"/>
    </location>
</feature>
<dbReference type="Gene3D" id="3.30.40.10">
    <property type="entry name" value="Zinc/RING finger domain, C3HC4 (zinc finger)"/>
    <property type="match status" value="1"/>
</dbReference>
<evidence type="ECO:0000313" key="6">
    <source>
        <dbReference type="EMBL" id="CAX69729.1"/>
    </source>
</evidence>
<evidence type="ECO:0000313" key="7">
    <source>
        <dbReference type="EMBL" id="TNN04758.1"/>
    </source>
</evidence>
<evidence type="ECO:0000256" key="4">
    <source>
        <dbReference type="PROSITE-ProRule" id="PRU00508"/>
    </source>
</evidence>
<evidence type="ECO:0000256" key="1">
    <source>
        <dbReference type="ARBA" id="ARBA00022723"/>
    </source>
</evidence>
<evidence type="ECO:0000256" key="2">
    <source>
        <dbReference type="ARBA" id="ARBA00022771"/>
    </source>
</evidence>
<dbReference type="GO" id="GO:0005737">
    <property type="term" value="C:cytoplasm"/>
    <property type="evidence" value="ECO:0007669"/>
    <property type="project" value="TreeGrafter"/>
</dbReference>
<keyword evidence="3" id="KW-0862">Zinc</keyword>
<evidence type="ECO:0000313" key="8">
    <source>
        <dbReference type="Proteomes" id="UP000311919"/>
    </source>
</evidence>
<dbReference type="CDD" id="cd15542">
    <property type="entry name" value="PHD_UBR7"/>
    <property type="match status" value="1"/>
</dbReference>
<dbReference type="InterPro" id="IPR047506">
    <property type="entry name" value="UBR7-like_UBR-box"/>
</dbReference>
<dbReference type="InterPro" id="IPR013083">
    <property type="entry name" value="Znf_RING/FYVE/PHD"/>
</dbReference>
<dbReference type="PROSITE" id="PS51157">
    <property type="entry name" value="ZF_UBR"/>
    <property type="match status" value="1"/>
</dbReference>
<sequence length="392" mass="46107">MLSDSEEEDTVVKIENVLDEIDEENCIAMGGIDDKSVCTFIRGYVKRQALYTCRTCLNIDEVKAGICFPCAMECHADHDVVELYTKRRFRCDCGNAKFAGVNGCLLWEEKDDENNLNRYSENFSNRYCTCHRPYPDPDYDGVEEMIQCGICENWFHLEHLNMNKDFEPPENYNEMTCFMCIRKYYFLFMHAYNTERTFRQTCDSVACIKNDNMFESDYIPDLKRSKITNCRDFTQSGDNSLCHLSVWASKMKHTYPMFRYSSLDSINNVDTDLVPSVFWISDWRGFLCRCDDCKKMYMYFQVEFLLDPEDSVSFYMQLGKQRTKSINDEEKRTLDEALAELPHHVAVNFATGFARLKEALEEFFTKKRGENHVVTESEVRAFFEDFRKRSQS</sequence>
<gene>
    <name evidence="7" type="ORF">EWB00_000038</name>
</gene>